<sequence length="66" mass="7660">MRKPPFPPYPLEKLSQTEEVHDLESGADKALTVNATLEHFVWEDLEDRKDEEPHPQRHPKAQASNE</sequence>
<evidence type="ECO:0000313" key="2">
    <source>
        <dbReference type="EMBL" id="QQK42047.1"/>
    </source>
</evidence>
<proteinExistence type="predicted"/>
<organism evidence="2 3">
    <name type="scientific">Penicillium digitatum</name>
    <name type="common">Green mold</name>
    <dbReference type="NCBI Taxonomy" id="36651"/>
    <lineage>
        <taxon>Eukaryota</taxon>
        <taxon>Fungi</taxon>
        <taxon>Dikarya</taxon>
        <taxon>Ascomycota</taxon>
        <taxon>Pezizomycotina</taxon>
        <taxon>Eurotiomycetes</taxon>
        <taxon>Eurotiomycetidae</taxon>
        <taxon>Eurotiales</taxon>
        <taxon>Aspergillaceae</taxon>
        <taxon>Penicillium</taxon>
    </lineage>
</organism>
<name>A0A7T6XJ54_PENDI</name>
<protein>
    <submittedName>
        <fullName evidence="2">Uncharacterized protein</fullName>
    </submittedName>
</protein>
<evidence type="ECO:0000256" key="1">
    <source>
        <dbReference type="SAM" id="MobiDB-lite"/>
    </source>
</evidence>
<dbReference type="AlphaFoldDB" id="A0A7T6XJ54"/>
<feature type="region of interest" description="Disordered" evidence="1">
    <location>
        <begin position="1"/>
        <end position="20"/>
    </location>
</feature>
<feature type="region of interest" description="Disordered" evidence="1">
    <location>
        <begin position="44"/>
        <end position="66"/>
    </location>
</feature>
<evidence type="ECO:0000313" key="3">
    <source>
        <dbReference type="Proteomes" id="UP000595662"/>
    </source>
</evidence>
<dbReference type="GeneID" id="90952637"/>
<accession>A0A7T6XJ54</accession>
<gene>
    <name evidence="2" type="ORF">Pdw03_4901</name>
</gene>
<dbReference type="Proteomes" id="UP000595662">
    <property type="component" value="Chromosome 1"/>
</dbReference>
<feature type="compositionally biased region" description="Basic and acidic residues" evidence="1">
    <location>
        <begin position="44"/>
        <end position="55"/>
    </location>
</feature>
<dbReference type="EMBL" id="CP060774">
    <property type="protein sequence ID" value="QQK42047.1"/>
    <property type="molecule type" value="Genomic_DNA"/>
</dbReference>
<feature type="compositionally biased region" description="Pro residues" evidence="1">
    <location>
        <begin position="1"/>
        <end position="10"/>
    </location>
</feature>
<dbReference type="RefSeq" id="XP_065956258.1">
    <property type="nucleotide sequence ID" value="XM_066100858.1"/>
</dbReference>
<reference evidence="2 3" key="1">
    <citation type="submission" date="2020-08" db="EMBL/GenBank/DDBJ databases">
        <title>The completed genome sequence of the pathogenic ascomycete fungus Penicillium digitatum.</title>
        <authorList>
            <person name="Wang M."/>
        </authorList>
    </citation>
    <scope>NUCLEOTIDE SEQUENCE [LARGE SCALE GENOMIC DNA]</scope>
    <source>
        <strain evidence="2 3">PdW03</strain>
    </source>
</reference>